<dbReference type="Ensembl" id="ENSFHET00000016289.1">
    <property type="protein sequence ID" value="ENSFHEP00000009766.1"/>
    <property type="gene ID" value="ENSFHEG00000011021.1"/>
</dbReference>
<name>A0A3Q2PAX3_FUNHE</name>
<evidence type="ECO:0000256" key="3">
    <source>
        <dbReference type="ARBA" id="ARBA00022490"/>
    </source>
</evidence>
<organism evidence="12 13">
    <name type="scientific">Fundulus heteroclitus</name>
    <name type="common">Killifish</name>
    <name type="synonym">Mummichog</name>
    <dbReference type="NCBI Taxonomy" id="8078"/>
    <lineage>
        <taxon>Eukaryota</taxon>
        <taxon>Metazoa</taxon>
        <taxon>Chordata</taxon>
        <taxon>Craniata</taxon>
        <taxon>Vertebrata</taxon>
        <taxon>Euteleostomi</taxon>
        <taxon>Actinopterygii</taxon>
        <taxon>Neopterygii</taxon>
        <taxon>Teleostei</taxon>
        <taxon>Neoteleostei</taxon>
        <taxon>Acanthomorphata</taxon>
        <taxon>Ovalentaria</taxon>
        <taxon>Atherinomorphae</taxon>
        <taxon>Cyprinodontiformes</taxon>
        <taxon>Fundulidae</taxon>
        <taxon>Fundulus</taxon>
    </lineage>
</organism>
<feature type="compositionally biased region" description="Polar residues" evidence="11">
    <location>
        <begin position="251"/>
        <end position="261"/>
    </location>
</feature>
<keyword evidence="13" id="KW-1185">Reference proteome</keyword>
<feature type="compositionally biased region" description="Polar residues" evidence="11">
    <location>
        <begin position="191"/>
        <end position="206"/>
    </location>
</feature>
<feature type="compositionally biased region" description="Basic and acidic residues" evidence="11">
    <location>
        <begin position="325"/>
        <end position="336"/>
    </location>
</feature>
<feature type="compositionally biased region" description="Acidic residues" evidence="11">
    <location>
        <begin position="169"/>
        <end position="181"/>
    </location>
</feature>
<dbReference type="Gene3D" id="1.20.890.10">
    <property type="entry name" value="cAMP-dependent protein kinase regulatory subunit, dimerization-anchoring domain"/>
    <property type="match status" value="1"/>
</dbReference>
<feature type="compositionally biased region" description="Basic and acidic residues" evidence="11">
    <location>
        <begin position="236"/>
        <end position="247"/>
    </location>
</feature>
<sequence length="336" mass="37351">MDSEYIKQHVGQCLAEGLAEVAEQRPVDPIQYLAHWLYKYSSNVEYKEKRMERLALLEQQQAQAIGEKVPEEELKKEEQNTSKDPTEPQNMTEKPTEPETPAGTTAASAEDGEPGNNEKPSSPDPESPGQNADVQIKESEQEDQENTEAELSSRNVGDDTNATPKEGTEGDQEAEKVDEEEKDKPEDSVQEETTSALQSEELTTETILPVGEQEETTADTNQETQEPSSLPLQNPDKVDEEKDKPEDSVQEETTSPLQSEQLPLEKTFPNEEQEETTADTNQETQEARSLPLQNPDKDDNADKEDSGKPEEATQPEAAPEETSPDQEKEVSDPSPE</sequence>
<evidence type="ECO:0000256" key="8">
    <source>
        <dbReference type="ARBA" id="ARBA00058296"/>
    </source>
</evidence>
<reference evidence="12" key="2">
    <citation type="submission" date="2025-09" db="UniProtKB">
        <authorList>
            <consortium name="Ensembl"/>
        </authorList>
    </citation>
    <scope>IDENTIFICATION</scope>
</reference>
<comment type="similarity">
    <text evidence="2">Belongs to the dpy-30 family.</text>
</comment>
<feature type="compositionally biased region" description="Polar residues" evidence="11">
    <location>
        <begin position="149"/>
        <end position="163"/>
    </location>
</feature>
<dbReference type="STRING" id="8078.ENSFHEP00000009766"/>
<evidence type="ECO:0000256" key="9">
    <source>
        <dbReference type="ARBA" id="ARBA00062391"/>
    </source>
</evidence>
<feature type="compositionally biased region" description="Basic and acidic residues" evidence="11">
    <location>
        <begin position="295"/>
        <end position="311"/>
    </location>
</feature>
<proteinExistence type="inferred from homology"/>
<accession>A0A3Q2PAX3</accession>
<dbReference type="Pfam" id="PF05186">
    <property type="entry name" value="Dpy-30"/>
    <property type="match status" value="1"/>
</dbReference>
<evidence type="ECO:0000256" key="6">
    <source>
        <dbReference type="ARBA" id="ARBA00023212"/>
    </source>
</evidence>
<dbReference type="Proteomes" id="UP000265000">
    <property type="component" value="Unplaced"/>
</dbReference>
<evidence type="ECO:0000256" key="11">
    <source>
        <dbReference type="SAM" id="MobiDB-lite"/>
    </source>
</evidence>
<comment type="function">
    <text evidence="8">Functions as part of axonemal radial spoke complexes that play an important part in the motility of sperm and cilia. Plays a crucial role during acrosome biogenesis.</text>
</comment>
<evidence type="ECO:0000256" key="5">
    <source>
        <dbReference type="ARBA" id="ARBA00023069"/>
    </source>
</evidence>
<comment type="subunit">
    <text evidence="9">Component of the axonemal radial spoke complex 1 (RS1), at least composed of spoke head proteins RSPH1, RSPH3, RSPH9 and the cilia-specific component RSPH4A or sperm-specific component RSPH6A, spoke stalk proteins RSPH14, DNAJB13, DYDC1, ROPN1L and NME5, and the anchor protein IQUB. Interacts with SH3GL3.</text>
</comment>
<keyword evidence="7" id="KW-0966">Cell projection</keyword>
<comment type="subcellular location">
    <subcellularLocation>
        <location evidence="1">Cytoplasm</location>
        <location evidence="1">Cytoskeleton</location>
        <location evidence="1">Flagellum axoneme</location>
    </subcellularLocation>
</comment>
<dbReference type="InterPro" id="IPR049630">
    <property type="entry name" value="DYDC-like_DD"/>
</dbReference>
<dbReference type="AlphaFoldDB" id="A0A3Q2PAX3"/>
<evidence type="ECO:0000256" key="10">
    <source>
        <dbReference type="ARBA" id="ARBA00068754"/>
    </source>
</evidence>
<evidence type="ECO:0000256" key="2">
    <source>
        <dbReference type="ARBA" id="ARBA00010849"/>
    </source>
</evidence>
<keyword evidence="3" id="KW-0963">Cytoplasm</keyword>
<dbReference type="GeneTree" id="ENSGT00940000177267"/>
<protein>
    <recommendedName>
        <fullName evidence="10">DPY30 domain-containing protein 1</fullName>
    </recommendedName>
</protein>
<dbReference type="CDD" id="cd22966">
    <property type="entry name" value="DD_DYDC-like"/>
    <property type="match status" value="1"/>
</dbReference>
<feature type="region of interest" description="Disordered" evidence="11">
    <location>
        <begin position="63"/>
        <end position="336"/>
    </location>
</feature>
<keyword evidence="6" id="KW-0206">Cytoskeleton</keyword>
<keyword evidence="5" id="KW-0969">Cilium</keyword>
<feature type="compositionally biased region" description="Polar residues" evidence="11">
    <location>
        <begin position="218"/>
        <end position="232"/>
    </location>
</feature>
<feature type="compositionally biased region" description="Basic and acidic residues" evidence="11">
    <location>
        <begin position="68"/>
        <end position="86"/>
    </location>
</feature>
<evidence type="ECO:0000256" key="4">
    <source>
        <dbReference type="ARBA" id="ARBA00022846"/>
    </source>
</evidence>
<feature type="compositionally biased region" description="Low complexity" evidence="11">
    <location>
        <begin position="99"/>
        <end position="109"/>
    </location>
</feature>
<dbReference type="InterPro" id="IPR007858">
    <property type="entry name" value="Dpy-30_motif"/>
</dbReference>
<dbReference type="FunFam" id="1.20.890.10:FF:000009">
    <property type="entry name" value="DPY30 domain-containing protein 1"/>
    <property type="match status" value="1"/>
</dbReference>
<reference evidence="12" key="1">
    <citation type="submission" date="2025-08" db="UniProtKB">
        <authorList>
            <consortium name="Ensembl"/>
        </authorList>
    </citation>
    <scope>IDENTIFICATION</scope>
</reference>
<evidence type="ECO:0000256" key="7">
    <source>
        <dbReference type="ARBA" id="ARBA00023273"/>
    </source>
</evidence>
<keyword evidence="4" id="KW-0282">Flagellum</keyword>
<evidence type="ECO:0000313" key="12">
    <source>
        <dbReference type="Ensembl" id="ENSFHEP00000009766.1"/>
    </source>
</evidence>
<evidence type="ECO:0000256" key="1">
    <source>
        <dbReference type="ARBA" id="ARBA00004611"/>
    </source>
</evidence>
<evidence type="ECO:0000313" key="13">
    <source>
        <dbReference type="Proteomes" id="UP000265000"/>
    </source>
</evidence>